<evidence type="ECO:0000256" key="1">
    <source>
        <dbReference type="ARBA" id="ARBA00022737"/>
    </source>
</evidence>
<feature type="compositionally biased region" description="Polar residues" evidence="3">
    <location>
        <begin position="214"/>
        <end position="225"/>
    </location>
</feature>
<dbReference type="GO" id="GO:0003723">
    <property type="term" value="F:RNA binding"/>
    <property type="evidence" value="ECO:0007669"/>
    <property type="project" value="UniProtKB-UniRule"/>
</dbReference>
<dbReference type="PANTHER" id="PTHR10288">
    <property type="entry name" value="KH DOMAIN CONTAINING RNA BINDING PROTEIN"/>
    <property type="match status" value="1"/>
</dbReference>
<feature type="compositionally biased region" description="Low complexity" evidence="3">
    <location>
        <begin position="226"/>
        <end position="246"/>
    </location>
</feature>
<dbReference type="CDD" id="cd22435">
    <property type="entry name" value="KH-I_NOVA_rpt1"/>
    <property type="match status" value="1"/>
</dbReference>
<gene>
    <name evidence="5" type="ORF">PAUS00366_LOCUS12355</name>
    <name evidence="6" type="ORF">PAUS00366_LOCUS12357</name>
    <name evidence="7" type="ORF">PAUS00366_LOCUS12358</name>
    <name evidence="8" type="ORF">PAUS00366_LOCUS12359</name>
</gene>
<feature type="region of interest" description="Disordered" evidence="3">
    <location>
        <begin position="730"/>
        <end position="759"/>
    </location>
</feature>
<dbReference type="PROSITE" id="PS50084">
    <property type="entry name" value="KH_TYPE_1"/>
    <property type="match status" value="3"/>
</dbReference>
<dbReference type="EMBL" id="HBIX01017134">
    <property type="protein sequence ID" value="CAE0719601.1"/>
    <property type="molecule type" value="Transcribed_RNA"/>
</dbReference>
<dbReference type="InterPro" id="IPR004087">
    <property type="entry name" value="KH_dom"/>
</dbReference>
<dbReference type="InterPro" id="IPR047275">
    <property type="entry name" value="KH-I_NOVA_rpt1"/>
</dbReference>
<dbReference type="SMART" id="SM00322">
    <property type="entry name" value="KH"/>
    <property type="match status" value="3"/>
</dbReference>
<keyword evidence="1" id="KW-0677">Repeat</keyword>
<evidence type="ECO:0000313" key="6">
    <source>
        <dbReference type="EMBL" id="CAE0719603.1"/>
    </source>
</evidence>
<feature type="compositionally biased region" description="Low complexity" evidence="3">
    <location>
        <begin position="516"/>
        <end position="529"/>
    </location>
</feature>
<feature type="region of interest" description="Disordered" evidence="3">
    <location>
        <begin position="214"/>
        <end position="246"/>
    </location>
</feature>
<feature type="domain" description="K Homology" evidence="4">
    <location>
        <begin position="131"/>
        <end position="204"/>
    </location>
</feature>
<evidence type="ECO:0000259" key="4">
    <source>
        <dbReference type="SMART" id="SM00322"/>
    </source>
</evidence>
<dbReference type="AlphaFoldDB" id="A0A6U9ZHQ5"/>
<feature type="compositionally biased region" description="Basic residues" evidence="3">
    <location>
        <begin position="385"/>
        <end position="394"/>
    </location>
</feature>
<name>A0A6U9ZHQ5_9STRA</name>
<evidence type="ECO:0000313" key="8">
    <source>
        <dbReference type="EMBL" id="CAE0719605.1"/>
    </source>
</evidence>
<keyword evidence="2" id="KW-0694">RNA-binding</keyword>
<evidence type="ECO:0000313" key="5">
    <source>
        <dbReference type="EMBL" id="CAE0719601.1"/>
    </source>
</evidence>
<feature type="compositionally biased region" description="Polar residues" evidence="3">
    <location>
        <begin position="79"/>
        <end position="95"/>
    </location>
</feature>
<feature type="region of interest" description="Disordered" evidence="3">
    <location>
        <begin position="285"/>
        <end position="319"/>
    </location>
</feature>
<feature type="region of interest" description="Disordered" evidence="3">
    <location>
        <begin position="385"/>
        <end position="407"/>
    </location>
</feature>
<dbReference type="SUPFAM" id="SSF54791">
    <property type="entry name" value="Eukaryotic type KH-domain (KH-domain type I)"/>
    <property type="match status" value="3"/>
</dbReference>
<feature type="compositionally biased region" description="Low complexity" evidence="3">
    <location>
        <begin position="9"/>
        <end position="65"/>
    </location>
</feature>
<organism evidence="6">
    <name type="scientific">Pseudo-nitzschia australis</name>
    <dbReference type="NCBI Taxonomy" id="44445"/>
    <lineage>
        <taxon>Eukaryota</taxon>
        <taxon>Sar</taxon>
        <taxon>Stramenopiles</taxon>
        <taxon>Ochrophyta</taxon>
        <taxon>Bacillariophyta</taxon>
        <taxon>Bacillariophyceae</taxon>
        <taxon>Bacillariophycidae</taxon>
        <taxon>Bacillariales</taxon>
        <taxon>Bacillariaceae</taxon>
        <taxon>Pseudo-nitzschia</taxon>
    </lineage>
</organism>
<feature type="compositionally biased region" description="Low complexity" evidence="3">
    <location>
        <begin position="744"/>
        <end position="759"/>
    </location>
</feature>
<evidence type="ECO:0000256" key="3">
    <source>
        <dbReference type="SAM" id="MobiDB-lite"/>
    </source>
</evidence>
<feature type="region of interest" description="Disordered" evidence="3">
    <location>
        <begin position="1"/>
        <end position="128"/>
    </location>
</feature>
<dbReference type="EMBL" id="HBIX01017137">
    <property type="protein sequence ID" value="CAE0719604.1"/>
    <property type="molecule type" value="Transcribed_RNA"/>
</dbReference>
<accession>A0A6U9ZHQ5</accession>
<sequence>MSYFDQDPNNASAAAAQSSHLNSNSLQQQQSAAEGSPVATANTSASAATNSGGSVASTSASASTSLGITADQQQQQPQGSTSASSPHTENTNANSIVVPIPHRAQQQQQVGEPKSSSSGGPAASSSSSNSYQSAIKLMVSNNVAGSIIGRAGQTISDLQTQSSARIKLSQTGDYYPGTQDRVCLVQGQLGTVKHAVKLLLERFYMLQEQQHTQHSSWQPRAQSNKNANAGNSSTNANTANAPTSSGTTTGAAGFDFVVRLLVPSSSCGMIIGKGGVNIKHMEESSGVTSVRLSPKESSEQTSHAHSHAHAHSHPSAAAVGSGTLERVVTLTGPTLESCLSCISIVIDCMSANHEICRYTNMTTSYSRHVVAPGSYAPVQTGQRSLLHHSQHTQHSHSSVVPQHTPGTGEWDVSNQGAAAAGVYGAPFMIKRSTSQPDLSHMSMDQVGLLRAQSRMSQESFVGSAVSVSQQQQQIGQQREGSTVQQQFNSSFMDLPQAYNNSERGQQQQPTMLGGAQDQNRGQQRSNNNNPTSNIAPMYLLGSPASTHSQLDQHPSMQSSTSAPDLLALQFQDSLRISNSQQAGQGGGQGQAATDYSHFAAQLPQPTQPGFTAQVLVPDNLIGSILGRGGSTLNDLQMHSNTRIRISQRGEYVPGTRNRIVTIRGQTAHGVNYAQYLMNERMALPPTAGFTNTGQPPPAHPHLTAAAPPYAIHQHPTAQLQQPYPQQRMPFHQSTQTAVPVDSHSSSSAAQQQQQQQALSAAVVTPPLTLSLNTSSDNDLALHR</sequence>
<dbReference type="EMBL" id="HBIX01017138">
    <property type="protein sequence ID" value="CAE0719605.1"/>
    <property type="molecule type" value="Transcribed_RNA"/>
</dbReference>
<protein>
    <recommendedName>
        <fullName evidence="4">K Homology domain-containing protein</fullName>
    </recommendedName>
</protein>
<feature type="compositionally biased region" description="Low complexity" evidence="3">
    <location>
        <begin position="395"/>
        <end position="405"/>
    </location>
</feature>
<proteinExistence type="predicted"/>
<feature type="region of interest" description="Disordered" evidence="3">
    <location>
        <begin position="502"/>
        <end position="560"/>
    </location>
</feature>
<feature type="domain" description="K Homology" evidence="4">
    <location>
        <begin position="608"/>
        <end position="682"/>
    </location>
</feature>
<dbReference type="InterPro" id="IPR036612">
    <property type="entry name" value="KH_dom_type_1_sf"/>
</dbReference>
<dbReference type="InterPro" id="IPR004088">
    <property type="entry name" value="KH_dom_type_1"/>
</dbReference>
<evidence type="ECO:0000313" key="7">
    <source>
        <dbReference type="EMBL" id="CAE0719604.1"/>
    </source>
</evidence>
<dbReference type="Pfam" id="PF00013">
    <property type="entry name" value="KH_1"/>
    <property type="match status" value="3"/>
</dbReference>
<dbReference type="Gene3D" id="3.30.1370.10">
    <property type="entry name" value="K Homology domain, type 1"/>
    <property type="match status" value="3"/>
</dbReference>
<feature type="domain" description="K Homology" evidence="4">
    <location>
        <begin position="254"/>
        <end position="350"/>
    </location>
</feature>
<feature type="compositionally biased region" description="Polar residues" evidence="3">
    <location>
        <begin position="543"/>
        <end position="560"/>
    </location>
</feature>
<reference evidence="6" key="1">
    <citation type="submission" date="2021-01" db="EMBL/GenBank/DDBJ databases">
        <authorList>
            <person name="Corre E."/>
            <person name="Pelletier E."/>
            <person name="Niang G."/>
            <person name="Scheremetjew M."/>
            <person name="Finn R."/>
            <person name="Kale V."/>
            <person name="Holt S."/>
            <person name="Cochrane G."/>
            <person name="Meng A."/>
            <person name="Brown T."/>
            <person name="Cohen L."/>
        </authorList>
    </citation>
    <scope>NUCLEOTIDE SEQUENCE</scope>
    <source>
        <strain evidence="6">10249 10 AB</strain>
    </source>
</reference>
<dbReference type="EMBL" id="HBIX01017136">
    <property type="protein sequence ID" value="CAE0719603.1"/>
    <property type="molecule type" value="Transcribed_RNA"/>
</dbReference>
<evidence type="ECO:0000256" key="2">
    <source>
        <dbReference type="PROSITE-ProRule" id="PRU00117"/>
    </source>
</evidence>
<feature type="compositionally biased region" description="Low complexity" evidence="3">
    <location>
        <begin position="115"/>
        <end position="128"/>
    </location>
</feature>